<reference evidence="2 3" key="1">
    <citation type="submission" date="2015-01" db="EMBL/GenBank/DDBJ databases">
        <title>The Genome Sequence of Exophiala spinifera CBS89968.</title>
        <authorList>
            <consortium name="The Broad Institute Genomics Platform"/>
            <person name="Cuomo C."/>
            <person name="de Hoog S."/>
            <person name="Gorbushina A."/>
            <person name="Stielow B."/>
            <person name="Teixiera M."/>
            <person name="Abouelleil A."/>
            <person name="Chapman S.B."/>
            <person name="Priest M."/>
            <person name="Young S.K."/>
            <person name="Wortman J."/>
            <person name="Nusbaum C."/>
            <person name="Birren B."/>
        </authorList>
    </citation>
    <scope>NUCLEOTIDE SEQUENCE [LARGE SCALE GENOMIC DNA]</scope>
    <source>
        <strain evidence="2 3">CBS 89968</strain>
    </source>
</reference>
<gene>
    <name evidence="2" type="ORF">PV08_03738</name>
</gene>
<dbReference type="InterPro" id="IPR006056">
    <property type="entry name" value="RidA"/>
</dbReference>
<dbReference type="Proteomes" id="UP000053328">
    <property type="component" value="Unassembled WGS sequence"/>
</dbReference>
<dbReference type="CDD" id="cd00448">
    <property type="entry name" value="YjgF_YER057c_UK114_family"/>
    <property type="match status" value="1"/>
</dbReference>
<dbReference type="GO" id="GO:0005739">
    <property type="term" value="C:mitochondrion"/>
    <property type="evidence" value="ECO:0007669"/>
    <property type="project" value="TreeGrafter"/>
</dbReference>
<dbReference type="STRING" id="91928.A0A0D2BD88"/>
<proteinExistence type="inferred from homology"/>
<dbReference type="HOGENOM" id="CLU_100715_7_3_1"/>
<dbReference type="NCBIfam" id="TIGR00004">
    <property type="entry name" value="Rid family detoxifying hydrolase"/>
    <property type="match status" value="1"/>
</dbReference>
<keyword evidence="3" id="KW-1185">Reference proteome</keyword>
<dbReference type="Gene3D" id="3.30.1330.40">
    <property type="entry name" value="RutC-like"/>
    <property type="match status" value="1"/>
</dbReference>
<dbReference type="VEuPathDB" id="FungiDB:PV08_03738"/>
<evidence type="ECO:0000313" key="3">
    <source>
        <dbReference type="Proteomes" id="UP000053328"/>
    </source>
</evidence>
<dbReference type="PANTHER" id="PTHR11803">
    <property type="entry name" value="2-IMINOBUTANOATE/2-IMINOPROPANOATE DEAMINASE RIDA"/>
    <property type="match status" value="1"/>
</dbReference>
<sequence length="128" mass="13801">MAGGELQVIFNDKGVHPIGPYSQAIKAGGFVFLAGQVPCDSQAKVVPGTMRDKARRMCENAKLMIESAGSSMDKVVKVNIYFEDIDRDFAAVNEVFAEYFVSKPARTSIQVAKLPVGCPLEMDVTAVA</sequence>
<dbReference type="InterPro" id="IPR006175">
    <property type="entry name" value="YjgF/YER057c/UK114"/>
</dbReference>
<dbReference type="PANTHER" id="PTHR11803:SF58">
    <property type="entry name" value="PROTEIN HMF1-RELATED"/>
    <property type="match status" value="1"/>
</dbReference>
<dbReference type="FunFam" id="3.30.1330.40:FF:000001">
    <property type="entry name" value="L-PSP family endoribonuclease"/>
    <property type="match status" value="1"/>
</dbReference>
<dbReference type="InterPro" id="IPR035959">
    <property type="entry name" value="RutC-like_sf"/>
</dbReference>
<dbReference type="RefSeq" id="XP_016236766.1">
    <property type="nucleotide sequence ID" value="XM_016378089.1"/>
</dbReference>
<protein>
    <submittedName>
        <fullName evidence="2">Uncharacterized protein</fullName>
    </submittedName>
</protein>
<organism evidence="2 3">
    <name type="scientific">Exophiala spinifera</name>
    <dbReference type="NCBI Taxonomy" id="91928"/>
    <lineage>
        <taxon>Eukaryota</taxon>
        <taxon>Fungi</taxon>
        <taxon>Dikarya</taxon>
        <taxon>Ascomycota</taxon>
        <taxon>Pezizomycotina</taxon>
        <taxon>Eurotiomycetes</taxon>
        <taxon>Chaetothyriomycetidae</taxon>
        <taxon>Chaetothyriales</taxon>
        <taxon>Herpotrichiellaceae</taxon>
        <taxon>Exophiala</taxon>
    </lineage>
</organism>
<dbReference type="OrthoDB" id="309640at2759"/>
<name>A0A0D2BD88_9EURO</name>
<dbReference type="Pfam" id="PF01042">
    <property type="entry name" value="Ribonuc_L-PSP"/>
    <property type="match status" value="1"/>
</dbReference>
<dbReference type="GO" id="GO:0005829">
    <property type="term" value="C:cytosol"/>
    <property type="evidence" value="ECO:0007669"/>
    <property type="project" value="TreeGrafter"/>
</dbReference>
<evidence type="ECO:0000313" key="2">
    <source>
        <dbReference type="EMBL" id="KIW16550.1"/>
    </source>
</evidence>
<dbReference type="AlphaFoldDB" id="A0A0D2BD88"/>
<dbReference type="GeneID" id="27330821"/>
<dbReference type="EMBL" id="KN847494">
    <property type="protein sequence ID" value="KIW16550.1"/>
    <property type="molecule type" value="Genomic_DNA"/>
</dbReference>
<evidence type="ECO:0000256" key="1">
    <source>
        <dbReference type="ARBA" id="ARBA00010552"/>
    </source>
</evidence>
<accession>A0A0D2BD88</accession>
<comment type="similarity">
    <text evidence="1">Belongs to the RutC family.</text>
</comment>
<dbReference type="GO" id="GO:0019239">
    <property type="term" value="F:deaminase activity"/>
    <property type="evidence" value="ECO:0007669"/>
    <property type="project" value="TreeGrafter"/>
</dbReference>
<dbReference type="SUPFAM" id="SSF55298">
    <property type="entry name" value="YjgF-like"/>
    <property type="match status" value="1"/>
</dbReference>